<dbReference type="EMBL" id="HBKR01013182">
    <property type="protein sequence ID" value="CAE2299856.1"/>
    <property type="molecule type" value="Transcribed_RNA"/>
</dbReference>
<evidence type="ECO:0000313" key="2">
    <source>
        <dbReference type="EMBL" id="CAE2299856.1"/>
    </source>
</evidence>
<sequence>MTLLLFVTSFPLLPKPKTQNNFLISSTLMQRAFVFELNGQEHLLFGTPTLAAICNVSGLKENSFEVTYYDQEGDVIACHNDMEFVEMNGVAEELEPDGIAFEFYVTVKGENKNDEPEASVSSLFESYESSFPPLPVGSLLQYTSPSLGEKNEVTEEKKEERKEEAKEDFPLPDFYKAKVIELDGILGDIGCVGIPRGRLIELLFEHNWKIEEPLLAVLLEERARMVGERKDKAKEELKKLLDSELGERVCEKMAEKLVAGEENMLGAFVEIMLEMRNKH</sequence>
<feature type="region of interest" description="Disordered" evidence="1">
    <location>
        <begin position="145"/>
        <end position="166"/>
    </location>
</feature>
<dbReference type="AlphaFoldDB" id="A0A7S4KMS4"/>
<feature type="compositionally biased region" description="Basic and acidic residues" evidence="1">
    <location>
        <begin position="149"/>
        <end position="166"/>
    </location>
</feature>
<name>A0A7S4KMS4_9EUKA</name>
<evidence type="ECO:0000256" key="1">
    <source>
        <dbReference type="SAM" id="MobiDB-lite"/>
    </source>
</evidence>
<accession>A0A7S4KMS4</accession>
<reference evidence="2" key="1">
    <citation type="submission" date="2021-01" db="EMBL/GenBank/DDBJ databases">
        <authorList>
            <person name="Corre E."/>
            <person name="Pelletier E."/>
            <person name="Niang G."/>
            <person name="Scheremetjew M."/>
            <person name="Finn R."/>
            <person name="Kale V."/>
            <person name="Holt S."/>
            <person name="Cochrane G."/>
            <person name="Meng A."/>
            <person name="Brown T."/>
            <person name="Cohen L."/>
        </authorList>
    </citation>
    <scope>NUCLEOTIDE SEQUENCE</scope>
    <source>
        <strain evidence="2">SoJaBio B1-5/56/2</strain>
    </source>
</reference>
<gene>
    <name evidence="2" type="ORF">NAES01612_LOCUS8745</name>
</gene>
<proteinExistence type="predicted"/>
<organism evidence="2">
    <name type="scientific">Paramoeba aestuarina</name>
    <dbReference type="NCBI Taxonomy" id="180227"/>
    <lineage>
        <taxon>Eukaryota</taxon>
        <taxon>Amoebozoa</taxon>
        <taxon>Discosea</taxon>
        <taxon>Flabellinia</taxon>
        <taxon>Dactylopodida</taxon>
        <taxon>Paramoebidae</taxon>
        <taxon>Paramoeba</taxon>
    </lineage>
</organism>
<protein>
    <submittedName>
        <fullName evidence="2">Uncharacterized protein</fullName>
    </submittedName>
</protein>